<dbReference type="Pfam" id="PF13905">
    <property type="entry name" value="Thioredoxin_8"/>
    <property type="match status" value="1"/>
</dbReference>
<gene>
    <name evidence="3" type="ORF">HNQ92_003629</name>
</gene>
<feature type="chain" id="PRO_5032959502" evidence="1">
    <location>
        <begin position="20"/>
        <end position="492"/>
    </location>
</feature>
<accession>A0A840TV64</accession>
<comment type="caution">
    <text evidence="3">The sequence shown here is derived from an EMBL/GenBank/DDBJ whole genome shotgun (WGS) entry which is preliminary data.</text>
</comment>
<dbReference type="RefSeq" id="WP_184175636.1">
    <property type="nucleotide sequence ID" value="NZ_JACHGF010000005.1"/>
</dbReference>
<name>A0A840TV64_9BACT</name>
<dbReference type="Proteomes" id="UP000557307">
    <property type="component" value="Unassembled WGS sequence"/>
</dbReference>
<evidence type="ECO:0000313" key="4">
    <source>
        <dbReference type="Proteomes" id="UP000557307"/>
    </source>
</evidence>
<evidence type="ECO:0000256" key="1">
    <source>
        <dbReference type="SAM" id="SignalP"/>
    </source>
</evidence>
<keyword evidence="1" id="KW-0732">Signal</keyword>
<keyword evidence="4" id="KW-1185">Reference proteome</keyword>
<organism evidence="3 4">
    <name type="scientific">Rhabdobacter roseus</name>
    <dbReference type="NCBI Taxonomy" id="1655419"/>
    <lineage>
        <taxon>Bacteria</taxon>
        <taxon>Pseudomonadati</taxon>
        <taxon>Bacteroidota</taxon>
        <taxon>Cytophagia</taxon>
        <taxon>Cytophagales</taxon>
        <taxon>Cytophagaceae</taxon>
        <taxon>Rhabdobacter</taxon>
    </lineage>
</organism>
<reference evidence="3 4" key="1">
    <citation type="submission" date="2020-08" db="EMBL/GenBank/DDBJ databases">
        <title>Genomic Encyclopedia of Type Strains, Phase IV (KMG-IV): sequencing the most valuable type-strain genomes for metagenomic binning, comparative biology and taxonomic classification.</title>
        <authorList>
            <person name="Goeker M."/>
        </authorList>
    </citation>
    <scope>NUCLEOTIDE SEQUENCE [LARGE SCALE GENOMIC DNA]</scope>
    <source>
        <strain evidence="3 4">DSM 105074</strain>
    </source>
</reference>
<sequence length="492" mass="55221">MKIYLMALLGLLTSGLASAQNSARITVAAADSVKYVVSLMAERVQFHETLGVGLSETQFDNVGVFDLSAEPKGTATIQTSKPILVKMLIMPNAQSTSERGRNQLLYLVPGDDLTAQIGPNQTVNFIGKSAPYQQFLQNYFLENHYQYLPAFGFRPNQVKNEDVLRQSDSLKQVRLTQYQAFKAQNSPDATFDAFVQATTMTEPYLIKAILADREMRRNRAVKMDAKQRTALEDFTLQDFKVLPDEALISQAYRNELRNWLLIPISRKYQLDSASQNALTAEAVREAYRQSKEKLQGFPAQQQYLQTYWLNYAATALTATEVANELLADYRKTYPQSAHGKYFAQVLDAKGKLKSGSKVPNVTLLGVDSTQVPLASFEGNPVLLVFAFNLKQHEPALKALEESFHESVSFVYISVAPGIPFSLWKEYTEARPGVMHLWASEEATEELKKKYAIDTRHPFVVVDASGKIVDRWVAPEFPDNKHLQAQLNKLAGK</sequence>
<dbReference type="InterPro" id="IPR012336">
    <property type="entry name" value="Thioredoxin-like_fold"/>
</dbReference>
<proteinExistence type="predicted"/>
<feature type="domain" description="Thioredoxin-like fold" evidence="2">
    <location>
        <begin position="379"/>
        <end position="467"/>
    </location>
</feature>
<feature type="signal peptide" evidence="1">
    <location>
        <begin position="1"/>
        <end position="19"/>
    </location>
</feature>
<dbReference type="AlphaFoldDB" id="A0A840TV64"/>
<evidence type="ECO:0000259" key="2">
    <source>
        <dbReference type="Pfam" id="PF13905"/>
    </source>
</evidence>
<dbReference type="SUPFAM" id="SSF52833">
    <property type="entry name" value="Thioredoxin-like"/>
    <property type="match status" value="1"/>
</dbReference>
<dbReference type="Gene3D" id="3.40.30.10">
    <property type="entry name" value="Glutaredoxin"/>
    <property type="match status" value="1"/>
</dbReference>
<dbReference type="InterPro" id="IPR036249">
    <property type="entry name" value="Thioredoxin-like_sf"/>
</dbReference>
<evidence type="ECO:0000313" key="3">
    <source>
        <dbReference type="EMBL" id="MBB5285472.1"/>
    </source>
</evidence>
<dbReference type="EMBL" id="JACHGF010000005">
    <property type="protein sequence ID" value="MBB5285472.1"/>
    <property type="molecule type" value="Genomic_DNA"/>
</dbReference>
<protein>
    <submittedName>
        <fullName evidence="3">Peroxiredoxin</fullName>
    </submittedName>
</protein>